<name>A0AAN9QRS5_CANGL</name>
<evidence type="ECO:0000313" key="1">
    <source>
        <dbReference type="EMBL" id="KAK7345467.1"/>
    </source>
</evidence>
<dbReference type="EMBL" id="JAYMYQ010000003">
    <property type="protein sequence ID" value="KAK7345467.1"/>
    <property type="molecule type" value="Genomic_DNA"/>
</dbReference>
<protein>
    <submittedName>
        <fullName evidence="1">Uncharacterized protein</fullName>
    </submittedName>
</protein>
<evidence type="ECO:0000313" key="2">
    <source>
        <dbReference type="Proteomes" id="UP001367508"/>
    </source>
</evidence>
<gene>
    <name evidence="1" type="ORF">VNO77_16071</name>
</gene>
<proteinExistence type="predicted"/>
<dbReference type="AlphaFoldDB" id="A0AAN9QRS5"/>
<comment type="caution">
    <text evidence="1">The sequence shown here is derived from an EMBL/GenBank/DDBJ whole genome shotgun (WGS) entry which is preliminary data.</text>
</comment>
<sequence length="86" mass="9971">MSLTYFKFCSKYLFYEVALASKSFNNDFARRVELTVVDGSELACPSPFLIDRTSHVSCHQIHYLEVYMIKDVYMEGKHEAMPPLPL</sequence>
<organism evidence="1 2">
    <name type="scientific">Canavalia gladiata</name>
    <name type="common">Sword bean</name>
    <name type="synonym">Dolichos gladiatus</name>
    <dbReference type="NCBI Taxonomy" id="3824"/>
    <lineage>
        <taxon>Eukaryota</taxon>
        <taxon>Viridiplantae</taxon>
        <taxon>Streptophyta</taxon>
        <taxon>Embryophyta</taxon>
        <taxon>Tracheophyta</taxon>
        <taxon>Spermatophyta</taxon>
        <taxon>Magnoliopsida</taxon>
        <taxon>eudicotyledons</taxon>
        <taxon>Gunneridae</taxon>
        <taxon>Pentapetalae</taxon>
        <taxon>rosids</taxon>
        <taxon>fabids</taxon>
        <taxon>Fabales</taxon>
        <taxon>Fabaceae</taxon>
        <taxon>Papilionoideae</taxon>
        <taxon>50 kb inversion clade</taxon>
        <taxon>NPAAA clade</taxon>
        <taxon>indigoferoid/millettioid clade</taxon>
        <taxon>Phaseoleae</taxon>
        <taxon>Canavalia</taxon>
    </lineage>
</organism>
<accession>A0AAN9QRS5</accession>
<keyword evidence="2" id="KW-1185">Reference proteome</keyword>
<reference evidence="1 2" key="1">
    <citation type="submission" date="2024-01" db="EMBL/GenBank/DDBJ databases">
        <title>The genomes of 5 underutilized Papilionoideae crops provide insights into root nodulation and disease resistanc.</title>
        <authorList>
            <person name="Jiang F."/>
        </authorList>
    </citation>
    <scope>NUCLEOTIDE SEQUENCE [LARGE SCALE GENOMIC DNA]</scope>
    <source>
        <strain evidence="1">LVBAO_FW01</strain>
        <tissue evidence="1">Leaves</tissue>
    </source>
</reference>
<dbReference type="Proteomes" id="UP001367508">
    <property type="component" value="Unassembled WGS sequence"/>
</dbReference>